<dbReference type="STRING" id="1150469.RSPPHO_01825"/>
<dbReference type="GO" id="GO:0016020">
    <property type="term" value="C:membrane"/>
    <property type="evidence" value="ECO:0007669"/>
    <property type="project" value="InterPro"/>
</dbReference>
<dbReference type="InterPro" id="IPR003425">
    <property type="entry name" value="CCB3/YggT"/>
</dbReference>
<evidence type="ECO:0000313" key="3">
    <source>
        <dbReference type="Proteomes" id="UP000033220"/>
    </source>
</evidence>
<keyword evidence="1" id="KW-0472">Membrane</keyword>
<dbReference type="KEGG" id="rpm:RSPPHO_01825"/>
<keyword evidence="1" id="KW-0812">Transmembrane</keyword>
<dbReference type="EMBL" id="HE663493">
    <property type="protein sequence ID" value="CCG08451.1"/>
    <property type="molecule type" value="Genomic_DNA"/>
</dbReference>
<feature type="transmembrane region" description="Helical" evidence="1">
    <location>
        <begin position="12"/>
        <end position="34"/>
    </location>
</feature>
<evidence type="ECO:0008006" key="4">
    <source>
        <dbReference type="Google" id="ProtNLM"/>
    </source>
</evidence>
<dbReference type="Proteomes" id="UP000033220">
    <property type="component" value="Chromosome DSM 122"/>
</dbReference>
<evidence type="ECO:0000313" key="2">
    <source>
        <dbReference type="EMBL" id="CCG08451.1"/>
    </source>
</evidence>
<feature type="transmembrane region" description="Helical" evidence="1">
    <location>
        <begin position="75"/>
        <end position="95"/>
    </location>
</feature>
<accession>H6SKD6</accession>
<dbReference type="HOGENOM" id="CLU_136788_0_1_5"/>
<sequence>MEIVLFALLQAISFLIVTYIWTLIAAAVLSWLTAFNIVKATNPTVVSFIRFLDLLTEPVLRPLRRVLPTIGPVDLSPMVVILVLVVVESLIQAILR</sequence>
<reference evidence="2 3" key="1">
    <citation type="submission" date="2012-02" db="EMBL/GenBank/DDBJ databases">
        <title>Shotgun genome sequence of Phaeospirillum photometricum DSM 122.</title>
        <authorList>
            <person name="Duquesne K."/>
            <person name="Sturgis J."/>
        </authorList>
    </citation>
    <scope>NUCLEOTIDE SEQUENCE [LARGE SCALE GENOMIC DNA]</scope>
    <source>
        <strain evidence="3">DSM122</strain>
    </source>
</reference>
<keyword evidence="3" id="KW-1185">Reference proteome</keyword>
<dbReference type="RefSeq" id="WP_014415086.1">
    <property type="nucleotide sequence ID" value="NC_017059.1"/>
</dbReference>
<proteinExistence type="predicted"/>
<dbReference type="PATRIC" id="fig|1150469.3.peg.2051"/>
<dbReference type="OrthoDB" id="9814445at2"/>
<name>H6SKD6_PARPM</name>
<dbReference type="eggNOG" id="COG0762">
    <property type="taxonomic scope" value="Bacteria"/>
</dbReference>
<dbReference type="Pfam" id="PF02325">
    <property type="entry name" value="CCB3_YggT"/>
    <property type="match status" value="1"/>
</dbReference>
<gene>
    <name evidence="2" type="ORF">RSPPHO_01825</name>
</gene>
<keyword evidence="1" id="KW-1133">Transmembrane helix</keyword>
<evidence type="ECO:0000256" key="1">
    <source>
        <dbReference type="SAM" id="Phobius"/>
    </source>
</evidence>
<protein>
    <recommendedName>
        <fullName evidence="4">YggT family protein</fullName>
    </recommendedName>
</protein>
<organism evidence="2 3">
    <name type="scientific">Pararhodospirillum photometricum DSM 122</name>
    <dbReference type="NCBI Taxonomy" id="1150469"/>
    <lineage>
        <taxon>Bacteria</taxon>
        <taxon>Pseudomonadati</taxon>
        <taxon>Pseudomonadota</taxon>
        <taxon>Alphaproteobacteria</taxon>
        <taxon>Rhodospirillales</taxon>
        <taxon>Rhodospirillaceae</taxon>
        <taxon>Pararhodospirillum</taxon>
    </lineage>
</organism>
<dbReference type="AlphaFoldDB" id="H6SKD6"/>